<dbReference type="InterPro" id="IPR020558">
    <property type="entry name" value="DiOHA_6PGluconate_deHydtase_CS"/>
</dbReference>
<evidence type="ECO:0000256" key="4">
    <source>
        <dbReference type="ARBA" id="ARBA00022714"/>
    </source>
</evidence>
<dbReference type="UniPathway" id="UPA00049">
    <property type="reaction ID" value="UER00061"/>
</dbReference>
<dbReference type="GO" id="GO:0009099">
    <property type="term" value="P:L-valine biosynthetic process"/>
    <property type="evidence" value="ECO:0007669"/>
    <property type="project" value="UniProtKB-UniRule"/>
</dbReference>
<dbReference type="GO" id="GO:0000287">
    <property type="term" value="F:magnesium ion binding"/>
    <property type="evidence" value="ECO:0007669"/>
    <property type="project" value="UniProtKB-UniRule"/>
</dbReference>
<dbReference type="Pfam" id="PF00920">
    <property type="entry name" value="ILVD_EDD_N"/>
    <property type="match status" value="1"/>
</dbReference>
<organism evidence="18 19">
    <name type="scientific">Dethiosulfatarculus sandiegensis</name>
    <dbReference type="NCBI Taxonomy" id="1429043"/>
    <lineage>
        <taxon>Bacteria</taxon>
        <taxon>Pseudomonadati</taxon>
        <taxon>Thermodesulfobacteriota</taxon>
        <taxon>Desulfarculia</taxon>
        <taxon>Desulfarculales</taxon>
        <taxon>Desulfarculaceae</taxon>
        <taxon>Dethiosulfatarculus</taxon>
    </lineage>
</organism>
<dbReference type="SUPFAM" id="SSF143975">
    <property type="entry name" value="IlvD/EDD N-terminal domain-like"/>
    <property type="match status" value="1"/>
</dbReference>
<feature type="binding site" evidence="15">
    <location>
        <position position="442"/>
    </location>
    <ligand>
        <name>Mg(2+)</name>
        <dbReference type="ChEBI" id="CHEBI:18420"/>
    </ligand>
</feature>
<feature type="modified residue" description="N6-carboxylysine" evidence="15">
    <location>
        <position position="121"/>
    </location>
</feature>
<dbReference type="PANTHER" id="PTHR43661:SF3">
    <property type="entry name" value="D-XYLONATE DEHYDRATASE YAGF-RELATED"/>
    <property type="match status" value="1"/>
</dbReference>
<evidence type="ECO:0000256" key="3">
    <source>
        <dbReference type="ARBA" id="ARBA00022605"/>
    </source>
</evidence>
<keyword evidence="4 15" id="KW-0001">2Fe-2S</keyword>
<dbReference type="InParanoid" id="A0A0D2JAJ7"/>
<sequence>MISDRMKQGPQRLAHRSLMRALGVDKDDIKRPIIGVVNGFNEIIPGHLHLNDLVKEVKAGVYMAGGQPLEFPMIGVCDGIVMGHEGMRQSLPSREMIADSIELVARGHAFDGLVMVTNCDKIDPACLMAAARIDIPCVIVSGGAMLPGEYAGKTMDVATAFEAAGKLVKNQITEEEAYQVECGCCPTVGSCAGLFTANSMNCMIEALGMGLPFNGTIPAPYSDRRIIARDSGKAVVELVKNDIKPSKILTRQAFLNAIAVDMAIGGSTNTLLHLMAAAQTAGVDLTLEDFDRIGRQVPNLCHISPSGEHRIVDLHHAGGLPAILRLLGDKGLLDLSAMTVTGRTMDQSIGQAPVLNETVIRPFDDPYAAQGGLRILRGNLAPKGSVIKVSALPADWQGHSGPAKVFECEEDAADFVFSGQVEAGQVLVIRNEGPKGGPGMREMLVLTAALAGMGLSEKVLLLTDGRFSGASRGASVGHIAPEAADGGAIAAVNDGDVIELNVAERTLDLKVDEQEIKRRVAEYKVPEKPGITGYLRRYAASVGGADIGAVWKED</sequence>
<feature type="active site" description="Proton acceptor" evidence="15">
    <location>
        <position position="468"/>
    </location>
</feature>
<dbReference type="STRING" id="1429043.X474_17060"/>
<keyword evidence="7 15" id="KW-0408">Iron</keyword>
<dbReference type="UniPathway" id="UPA00047">
    <property type="reaction ID" value="UER00057"/>
</dbReference>
<name>A0A0D2JAJ7_9BACT</name>
<dbReference type="GO" id="GO:0004160">
    <property type="term" value="F:dihydroxy-acid dehydratase activity"/>
    <property type="evidence" value="ECO:0007669"/>
    <property type="project" value="UniProtKB-UniRule"/>
</dbReference>
<keyword evidence="8 15" id="KW-0411">Iron-sulfur</keyword>
<reference evidence="18 19" key="1">
    <citation type="submission" date="2013-11" db="EMBL/GenBank/DDBJ databases">
        <title>Metagenomic analysis of a methanogenic consortium involved in long chain n-alkane degradation.</title>
        <authorList>
            <person name="Davidova I.A."/>
            <person name="Callaghan A.V."/>
            <person name="Wawrik B."/>
            <person name="Pruitt S."/>
            <person name="Marks C."/>
            <person name="Duncan K.E."/>
            <person name="Suflita J.M."/>
        </authorList>
    </citation>
    <scope>NUCLEOTIDE SEQUENCE [LARGE SCALE GENOMIC DNA]</scope>
    <source>
        <strain evidence="18 19">SPR</strain>
    </source>
</reference>
<comment type="similarity">
    <text evidence="2 15">Belongs to the IlvD/Edd family.</text>
</comment>
<feature type="domain" description="Dihydroxy-acid/6-phosphogluconate dehydratase N-terminal" evidence="16">
    <location>
        <begin position="31"/>
        <end position="347"/>
    </location>
</feature>
<dbReference type="AlphaFoldDB" id="A0A0D2JAJ7"/>
<dbReference type="NCBIfam" id="NF002068">
    <property type="entry name" value="PRK00911.1"/>
    <property type="match status" value="1"/>
</dbReference>
<evidence type="ECO:0000256" key="6">
    <source>
        <dbReference type="ARBA" id="ARBA00022842"/>
    </source>
</evidence>
<evidence type="ECO:0000256" key="10">
    <source>
        <dbReference type="ARBA" id="ARBA00023304"/>
    </source>
</evidence>
<evidence type="ECO:0000256" key="8">
    <source>
        <dbReference type="ARBA" id="ARBA00023014"/>
    </source>
</evidence>
<dbReference type="Pfam" id="PF24877">
    <property type="entry name" value="ILV_EDD_C"/>
    <property type="match status" value="1"/>
</dbReference>
<dbReference type="NCBIfam" id="TIGR00110">
    <property type="entry name" value="ilvD"/>
    <property type="match status" value="1"/>
</dbReference>
<dbReference type="GO" id="GO:0005829">
    <property type="term" value="C:cytosol"/>
    <property type="evidence" value="ECO:0007669"/>
    <property type="project" value="TreeGrafter"/>
</dbReference>
<evidence type="ECO:0000256" key="12">
    <source>
        <dbReference type="ARBA" id="ARBA00029436"/>
    </source>
</evidence>
<evidence type="ECO:0000259" key="17">
    <source>
        <dbReference type="Pfam" id="PF24877"/>
    </source>
</evidence>
<feature type="binding site" evidence="15">
    <location>
        <position position="120"/>
    </location>
    <ligand>
        <name>Mg(2+)</name>
        <dbReference type="ChEBI" id="CHEBI:18420"/>
    </ligand>
</feature>
<comment type="cofactor">
    <cofactor evidence="1 15">
        <name>Mg(2+)</name>
        <dbReference type="ChEBI" id="CHEBI:18420"/>
    </cofactor>
</comment>
<comment type="catalytic activity">
    <reaction evidence="11">
        <text>(2R)-2,3-dihydroxy-3-methylbutanoate = 3-methyl-2-oxobutanoate + H2O</text>
        <dbReference type="Rhea" id="RHEA:24809"/>
        <dbReference type="ChEBI" id="CHEBI:11851"/>
        <dbReference type="ChEBI" id="CHEBI:15377"/>
        <dbReference type="ChEBI" id="CHEBI:49072"/>
        <dbReference type="EC" id="4.2.1.9"/>
    </reaction>
    <physiologicalReaction direction="left-to-right" evidence="11">
        <dbReference type="Rhea" id="RHEA:24810"/>
    </physiologicalReaction>
</comment>
<keyword evidence="3 15" id="KW-0028">Amino-acid biosynthesis</keyword>
<comment type="subunit">
    <text evidence="15">Homodimer.</text>
</comment>
<evidence type="ECO:0000256" key="11">
    <source>
        <dbReference type="ARBA" id="ARBA00029304"/>
    </source>
</evidence>
<gene>
    <name evidence="15" type="primary">ilvD</name>
    <name evidence="18" type="ORF">X474_17060</name>
</gene>
<comment type="caution">
    <text evidence="18">The sequence shown here is derived from an EMBL/GenBank/DDBJ whole genome shotgun (WGS) entry which is preliminary data.</text>
</comment>
<keyword evidence="10 15" id="KW-0100">Branched-chain amino acid biosynthesis</keyword>
<feature type="binding site" evidence="15">
    <location>
        <position position="78"/>
    </location>
    <ligand>
        <name>Mg(2+)</name>
        <dbReference type="ChEBI" id="CHEBI:18420"/>
    </ligand>
</feature>
<dbReference type="PROSITE" id="PS00887">
    <property type="entry name" value="ILVD_EDD_2"/>
    <property type="match status" value="1"/>
</dbReference>
<keyword evidence="6 15" id="KW-0460">Magnesium</keyword>
<accession>A0A0D2JAJ7</accession>
<evidence type="ECO:0000256" key="14">
    <source>
        <dbReference type="ARBA" id="ARBA00029490"/>
    </source>
</evidence>
<dbReference type="EMBL" id="AZAC01000023">
    <property type="protein sequence ID" value="KIX12756.1"/>
    <property type="molecule type" value="Genomic_DNA"/>
</dbReference>
<dbReference type="RefSeq" id="WP_044350134.1">
    <property type="nucleotide sequence ID" value="NZ_AZAC01000023.1"/>
</dbReference>
<comment type="pathway">
    <text evidence="13 15">Amino-acid biosynthesis; L-isoleucine biosynthesis; L-isoleucine from 2-oxobutanoate: step 3/4.</text>
</comment>
<dbReference type="Gene3D" id="3.50.30.80">
    <property type="entry name" value="IlvD/EDD C-terminal domain-like"/>
    <property type="match status" value="1"/>
</dbReference>
<keyword evidence="19" id="KW-1185">Reference proteome</keyword>
<keyword evidence="9 15" id="KW-0456">Lyase</keyword>
<comment type="caution">
    <text evidence="15">Lacks conserved residue(s) required for the propagation of feature annotation.</text>
</comment>
<dbReference type="InterPro" id="IPR000581">
    <property type="entry name" value="ILV_EDD_N"/>
</dbReference>
<comment type="cofactor">
    <cofactor evidence="15">
        <name>[2Fe-2S] cluster</name>
        <dbReference type="ChEBI" id="CHEBI:190135"/>
    </cofactor>
    <text evidence="15">Binds 1 [2Fe-2S] cluster per subunit. This cluster acts as a Lewis acid cofactor.</text>
</comment>
<comment type="function">
    <text evidence="15">Functions in the biosynthesis of branched-chain amino acids. Catalyzes the dehydration of (2R,3R)-2,3-dihydroxy-3-methylpentanoate (2,3-dihydroxy-3-methylvalerate) into 2-oxo-3-methylpentanoate (2-oxo-3-methylvalerate) and of (2R)-2,3-dihydroxy-3-methylbutanoate (2,3-dihydroxyisovalerate) into 2-oxo-3-methylbutanoate (2-oxoisovalerate), the penultimate precursor to L-isoleucine and L-valine, respectively.</text>
</comment>
<feature type="binding site" description="via carbamate group" evidence="15">
    <location>
        <position position="121"/>
    </location>
    <ligand>
        <name>Mg(2+)</name>
        <dbReference type="ChEBI" id="CHEBI:18420"/>
    </ligand>
</feature>
<evidence type="ECO:0000256" key="15">
    <source>
        <dbReference type="HAMAP-Rule" id="MF_00012"/>
    </source>
</evidence>
<dbReference type="Proteomes" id="UP000032233">
    <property type="component" value="Unassembled WGS sequence"/>
</dbReference>
<dbReference type="PATRIC" id="fig|1429043.3.peg.3609"/>
<dbReference type="PANTHER" id="PTHR43661">
    <property type="entry name" value="D-XYLONATE DEHYDRATASE"/>
    <property type="match status" value="1"/>
</dbReference>
<dbReference type="OrthoDB" id="9807077at2"/>
<comment type="catalytic activity">
    <reaction evidence="15">
        <text>(2R,3R)-2,3-dihydroxy-3-methylpentanoate = (S)-3-methyl-2-oxopentanoate + H2O</text>
        <dbReference type="Rhea" id="RHEA:27694"/>
        <dbReference type="ChEBI" id="CHEBI:15377"/>
        <dbReference type="ChEBI" id="CHEBI:35146"/>
        <dbReference type="ChEBI" id="CHEBI:49258"/>
        <dbReference type="EC" id="4.2.1.9"/>
    </reaction>
</comment>
<dbReference type="HAMAP" id="MF_00012">
    <property type="entry name" value="IlvD"/>
    <property type="match status" value="1"/>
</dbReference>
<dbReference type="PROSITE" id="PS00886">
    <property type="entry name" value="ILVD_EDD_1"/>
    <property type="match status" value="1"/>
</dbReference>
<evidence type="ECO:0000256" key="7">
    <source>
        <dbReference type="ARBA" id="ARBA00023004"/>
    </source>
</evidence>
<dbReference type="GO" id="GO:0009097">
    <property type="term" value="P:isoleucine biosynthetic process"/>
    <property type="evidence" value="ECO:0007669"/>
    <property type="project" value="UniProtKB-UniRule"/>
</dbReference>
<dbReference type="FunCoup" id="A0A0D2JAJ7">
    <property type="interactions" value="493"/>
</dbReference>
<evidence type="ECO:0000313" key="18">
    <source>
        <dbReference type="EMBL" id="KIX12756.1"/>
    </source>
</evidence>
<evidence type="ECO:0000256" key="13">
    <source>
        <dbReference type="ARBA" id="ARBA00029437"/>
    </source>
</evidence>
<evidence type="ECO:0000256" key="1">
    <source>
        <dbReference type="ARBA" id="ARBA00001946"/>
    </source>
</evidence>
<dbReference type="InterPro" id="IPR056740">
    <property type="entry name" value="ILV_EDD_C"/>
</dbReference>
<evidence type="ECO:0000256" key="5">
    <source>
        <dbReference type="ARBA" id="ARBA00022723"/>
    </source>
</evidence>
<evidence type="ECO:0000259" key="16">
    <source>
        <dbReference type="Pfam" id="PF00920"/>
    </source>
</evidence>
<dbReference type="InterPro" id="IPR037237">
    <property type="entry name" value="IlvD/EDD_N"/>
</dbReference>
<feature type="domain" description="Dihydroxy-acid/6-phosphogluconate dehydratase C-terminal" evidence="17">
    <location>
        <begin position="359"/>
        <end position="549"/>
    </location>
</feature>
<proteinExistence type="inferred from homology"/>
<protein>
    <recommendedName>
        <fullName evidence="14 15">Dihydroxy-acid dehydratase</fullName>
        <shortName evidence="15">DAD</shortName>
        <ecNumber evidence="14 15">4.2.1.9</ecNumber>
    </recommendedName>
</protein>
<evidence type="ECO:0000313" key="19">
    <source>
        <dbReference type="Proteomes" id="UP000032233"/>
    </source>
</evidence>
<keyword evidence="5 15" id="KW-0479">Metal-binding</keyword>
<evidence type="ECO:0000256" key="9">
    <source>
        <dbReference type="ARBA" id="ARBA00023239"/>
    </source>
</evidence>
<dbReference type="SUPFAM" id="SSF52016">
    <property type="entry name" value="LeuD/IlvD-like"/>
    <property type="match status" value="1"/>
</dbReference>
<dbReference type="InterPro" id="IPR004404">
    <property type="entry name" value="DihydroxyA_deHydtase"/>
</dbReference>
<comment type="pathway">
    <text evidence="12 15">Amino-acid biosynthesis; L-valine biosynthesis; L-valine from pyruvate: step 3/4.</text>
</comment>
<dbReference type="InterPro" id="IPR042096">
    <property type="entry name" value="Dihydro-acid_dehy_C"/>
</dbReference>
<dbReference type="EC" id="4.2.1.9" evidence="14 15"/>
<dbReference type="FunFam" id="3.50.30.80:FF:000001">
    <property type="entry name" value="Dihydroxy-acid dehydratase"/>
    <property type="match status" value="1"/>
</dbReference>
<evidence type="ECO:0000256" key="2">
    <source>
        <dbReference type="ARBA" id="ARBA00006486"/>
    </source>
</evidence>
<dbReference type="GO" id="GO:0051537">
    <property type="term" value="F:2 iron, 2 sulfur cluster binding"/>
    <property type="evidence" value="ECO:0007669"/>
    <property type="project" value="UniProtKB-UniRule"/>
</dbReference>